<evidence type="ECO:0000313" key="1">
    <source>
        <dbReference type="EMBL" id="DAF95706.1"/>
    </source>
</evidence>
<sequence length="129" mass="14901">MSQKEYVVKYRKPAIVKTVDASAVIGIDTQEFTNVHDFKEFVSSLQFDQVIEIYEKVKLNYDEFVKDTLYSITYQMNSSSLGLSQTLTKSFKTFEELSKFADSIVHKHTILSVGLPKSAEWIKEFKRIS</sequence>
<dbReference type="EMBL" id="BK016109">
    <property type="protein sequence ID" value="DAF95706.1"/>
    <property type="molecule type" value="Genomic_DNA"/>
</dbReference>
<protein>
    <submittedName>
        <fullName evidence="1">Uncharacterized protein</fullName>
    </submittedName>
</protein>
<accession>A0A8S5UMR5</accession>
<name>A0A8S5UMR5_9CAUD</name>
<organism evidence="1">
    <name type="scientific">Myoviridae sp. ctCo31</name>
    <dbReference type="NCBI Taxonomy" id="2825053"/>
    <lineage>
        <taxon>Viruses</taxon>
        <taxon>Duplodnaviria</taxon>
        <taxon>Heunggongvirae</taxon>
        <taxon>Uroviricota</taxon>
        <taxon>Caudoviricetes</taxon>
    </lineage>
</organism>
<proteinExistence type="predicted"/>
<reference evidence="1" key="1">
    <citation type="journal article" date="2021" name="Proc. Natl. Acad. Sci. U.S.A.">
        <title>A Catalog of Tens of Thousands of Viruses from Human Metagenomes Reveals Hidden Associations with Chronic Diseases.</title>
        <authorList>
            <person name="Tisza M.J."/>
            <person name="Buck C.B."/>
        </authorList>
    </citation>
    <scope>NUCLEOTIDE SEQUENCE</scope>
    <source>
        <strain evidence="1">CtCo31</strain>
    </source>
</reference>